<name>A0A6C0C7N3_9ZZZZ</name>
<proteinExistence type="predicted"/>
<sequence length="66" mass="8034">MFEYFDRSMLPARKYIAWRFEYSNIFIVQCCRQENISPGDLNDRIFDHSMLLAREYVALRFECSNI</sequence>
<evidence type="ECO:0000313" key="1">
    <source>
        <dbReference type="EMBL" id="QHT00578.1"/>
    </source>
</evidence>
<organism evidence="1">
    <name type="scientific">viral metagenome</name>
    <dbReference type="NCBI Taxonomy" id="1070528"/>
    <lineage>
        <taxon>unclassified sequences</taxon>
        <taxon>metagenomes</taxon>
        <taxon>organismal metagenomes</taxon>
    </lineage>
</organism>
<dbReference type="AlphaFoldDB" id="A0A6C0C7N3"/>
<protein>
    <submittedName>
        <fullName evidence="1">Uncharacterized protein</fullName>
    </submittedName>
</protein>
<reference evidence="1" key="1">
    <citation type="journal article" date="2020" name="Nature">
        <title>Giant virus diversity and host interactions through global metagenomics.</title>
        <authorList>
            <person name="Schulz F."/>
            <person name="Roux S."/>
            <person name="Paez-Espino D."/>
            <person name="Jungbluth S."/>
            <person name="Walsh D.A."/>
            <person name="Denef V.J."/>
            <person name="McMahon K.D."/>
            <person name="Konstantinidis K.T."/>
            <person name="Eloe-Fadrosh E.A."/>
            <person name="Kyrpides N.C."/>
            <person name="Woyke T."/>
        </authorList>
    </citation>
    <scope>NUCLEOTIDE SEQUENCE</scope>
    <source>
        <strain evidence="1">GVMAG-M-3300020192-26</strain>
    </source>
</reference>
<accession>A0A6C0C7N3</accession>
<dbReference type="EMBL" id="MN739356">
    <property type="protein sequence ID" value="QHT00578.1"/>
    <property type="molecule type" value="Genomic_DNA"/>
</dbReference>